<dbReference type="RefSeq" id="WP_273926126.1">
    <property type="nucleotide sequence ID" value="NZ_JAQSIO010000002.1"/>
</dbReference>
<comment type="caution">
    <text evidence="8">The sequence shown here is derived from an EMBL/GenBank/DDBJ whole genome shotgun (WGS) entry which is preliminary data.</text>
</comment>
<feature type="active site" description="Nucleophile; cysteine thiosulfonate intermediate" evidence="6">
    <location>
        <position position="234"/>
    </location>
</feature>
<comment type="similarity">
    <text evidence="1 6">Belongs to the PAPS reductase family. CysH subfamily.</text>
</comment>
<sequence>MSAISLYAHTASADLSAKVAASQALLQQAVAEFQPLTQASSLGVEDMVITELLHQAGVLQAPSLSVFVLDTGKLHAETLALIGQIEARYGKTLDLYRPDAAAAQAFVAANGEDAMYKSIELRKACCDIRKMVPLAQALEGKKAWITGLRREQSNARAEVPDVDRSGERAKVNPLANWTLGDVWRFIELHGVPYNPLHDQFFPSIGCAPCTRAVTLGEDFRSGRWWWEQESAKECGLHVDHGEEAAPASSIIPIRPVNA</sequence>
<dbReference type="InterPro" id="IPR002500">
    <property type="entry name" value="PAPS_reduct_dom"/>
</dbReference>
<dbReference type="GO" id="GO:0004604">
    <property type="term" value="F:phosphoadenylyl-sulfate reductase (thioredoxin) activity"/>
    <property type="evidence" value="ECO:0007669"/>
    <property type="project" value="UniProtKB-EC"/>
</dbReference>
<comment type="subcellular location">
    <subcellularLocation>
        <location evidence="6">Cytoplasm</location>
    </subcellularLocation>
</comment>
<name>A0ABT5MHB8_9BURK</name>
<dbReference type="EC" id="1.8.4.10" evidence="6"/>
<keyword evidence="2 6" id="KW-0479">Metal-binding</keyword>
<dbReference type="PIRSF" id="PIRSF000857">
    <property type="entry name" value="PAPS_reductase"/>
    <property type="match status" value="1"/>
</dbReference>
<feature type="binding site" evidence="6">
    <location>
        <position position="209"/>
    </location>
    <ligand>
        <name>[4Fe-4S] cluster</name>
        <dbReference type="ChEBI" id="CHEBI:49883"/>
    </ligand>
</feature>
<dbReference type="InterPro" id="IPR004511">
    <property type="entry name" value="PAPS/APS_Rdtase"/>
</dbReference>
<reference evidence="8 9" key="1">
    <citation type="submission" date="2023-02" db="EMBL/GenBank/DDBJ databases">
        <title>Bacterial whole genome sequence for Curvibacter sp. HBC28.</title>
        <authorList>
            <person name="Le V."/>
            <person name="Ko S.-R."/>
            <person name="Ahn C.-Y."/>
            <person name="Oh H.-M."/>
        </authorList>
    </citation>
    <scope>NUCLEOTIDE SEQUENCE [LARGE SCALE GENOMIC DNA]</scope>
    <source>
        <strain evidence="8 9">HBC28</strain>
    </source>
</reference>
<protein>
    <recommendedName>
        <fullName evidence="6">Adenosine 5'-phosphosulfate reductase</fullName>
        <shortName evidence="6">APS reductase</shortName>
        <ecNumber evidence="6">1.8.4.10</ecNumber>
    </recommendedName>
    <alternativeName>
        <fullName evidence="6">5'-adenylylsulfate reductase</fullName>
    </alternativeName>
    <alternativeName>
        <fullName evidence="6">Thioredoxin-dependent 5'-adenylylsulfate reductase</fullName>
    </alternativeName>
</protein>
<evidence type="ECO:0000256" key="3">
    <source>
        <dbReference type="ARBA" id="ARBA00023002"/>
    </source>
</evidence>
<comment type="cofactor">
    <cofactor evidence="6">
        <name>[4Fe-4S] cluster</name>
        <dbReference type="ChEBI" id="CHEBI:49883"/>
    </cofactor>
    <text evidence="6">Binds 1 [4Fe-4S] cluster per subunit.</text>
</comment>
<dbReference type="Gene3D" id="3.40.50.620">
    <property type="entry name" value="HUPs"/>
    <property type="match status" value="1"/>
</dbReference>
<feature type="binding site" evidence="6">
    <location>
        <position position="126"/>
    </location>
    <ligand>
        <name>[4Fe-4S] cluster</name>
        <dbReference type="ChEBI" id="CHEBI:49883"/>
    </ligand>
</feature>
<dbReference type="PANTHER" id="PTHR46482">
    <property type="entry name" value="5'-ADENYLYLSULFATE REDUCTASE 3, CHLOROPLASTIC"/>
    <property type="match status" value="1"/>
</dbReference>
<dbReference type="Pfam" id="PF01507">
    <property type="entry name" value="PAPS_reduct"/>
    <property type="match status" value="1"/>
</dbReference>
<accession>A0ABT5MHB8</accession>
<organism evidence="8 9">
    <name type="scientific">Curvibacter microcysteis</name>
    <dbReference type="NCBI Taxonomy" id="3026419"/>
    <lineage>
        <taxon>Bacteria</taxon>
        <taxon>Pseudomonadati</taxon>
        <taxon>Pseudomonadota</taxon>
        <taxon>Betaproteobacteria</taxon>
        <taxon>Burkholderiales</taxon>
        <taxon>Comamonadaceae</taxon>
        <taxon>Curvibacter</taxon>
    </lineage>
</organism>
<dbReference type="PANTHER" id="PTHR46482:SF9">
    <property type="entry name" value="5'-ADENYLYLSULFATE REDUCTASE 1, CHLOROPLASTIC"/>
    <property type="match status" value="1"/>
</dbReference>
<proteinExistence type="inferred from homology"/>
<dbReference type="Proteomes" id="UP001528672">
    <property type="component" value="Unassembled WGS sequence"/>
</dbReference>
<comment type="catalytic activity">
    <reaction evidence="6">
        <text>[thioredoxin]-disulfide + sulfite + AMP + 2 H(+) = adenosine 5'-phosphosulfate + [thioredoxin]-dithiol</text>
        <dbReference type="Rhea" id="RHEA:21976"/>
        <dbReference type="Rhea" id="RHEA-COMP:10698"/>
        <dbReference type="Rhea" id="RHEA-COMP:10700"/>
        <dbReference type="ChEBI" id="CHEBI:15378"/>
        <dbReference type="ChEBI" id="CHEBI:17359"/>
        <dbReference type="ChEBI" id="CHEBI:29950"/>
        <dbReference type="ChEBI" id="CHEBI:50058"/>
        <dbReference type="ChEBI" id="CHEBI:58243"/>
        <dbReference type="ChEBI" id="CHEBI:456215"/>
        <dbReference type="EC" id="1.8.4.10"/>
    </reaction>
</comment>
<evidence type="ECO:0000313" key="9">
    <source>
        <dbReference type="Proteomes" id="UP001528672"/>
    </source>
</evidence>
<evidence type="ECO:0000256" key="5">
    <source>
        <dbReference type="ARBA" id="ARBA00023014"/>
    </source>
</evidence>
<comment type="function">
    <text evidence="6">Catalyzes the formation of sulfite from adenosine 5'-phosphosulfate (APS) using thioredoxin as an electron donor.</text>
</comment>
<feature type="domain" description="Phosphoadenosine phosphosulphate reductase" evidence="7">
    <location>
        <begin position="37"/>
        <end position="212"/>
    </location>
</feature>
<evidence type="ECO:0000256" key="2">
    <source>
        <dbReference type="ARBA" id="ARBA00022723"/>
    </source>
</evidence>
<dbReference type="CDD" id="cd23945">
    <property type="entry name" value="PAPS_reductase"/>
    <property type="match status" value="1"/>
</dbReference>
<feature type="binding site" evidence="6">
    <location>
        <position position="125"/>
    </location>
    <ligand>
        <name>[4Fe-4S] cluster</name>
        <dbReference type="ChEBI" id="CHEBI:49883"/>
    </ligand>
</feature>
<evidence type="ECO:0000256" key="6">
    <source>
        <dbReference type="HAMAP-Rule" id="MF_00063"/>
    </source>
</evidence>
<keyword evidence="3 6" id="KW-0560">Oxidoreductase</keyword>
<dbReference type="SUPFAM" id="SSF52402">
    <property type="entry name" value="Adenine nucleotide alpha hydrolases-like"/>
    <property type="match status" value="1"/>
</dbReference>
<evidence type="ECO:0000256" key="1">
    <source>
        <dbReference type="ARBA" id="ARBA00009732"/>
    </source>
</evidence>
<evidence type="ECO:0000313" key="8">
    <source>
        <dbReference type="EMBL" id="MDD0814516.1"/>
    </source>
</evidence>
<dbReference type="NCBIfam" id="NF002537">
    <property type="entry name" value="PRK02090.1"/>
    <property type="match status" value="1"/>
</dbReference>
<dbReference type="EMBL" id="JAQSIO010000002">
    <property type="protein sequence ID" value="MDD0814516.1"/>
    <property type="molecule type" value="Genomic_DNA"/>
</dbReference>
<dbReference type="InterPro" id="IPR014729">
    <property type="entry name" value="Rossmann-like_a/b/a_fold"/>
</dbReference>
<gene>
    <name evidence="6" type="primary">cysH</name>
    <name evidence="8" type="ORF">PSQ39_07740</name>
</gene>
<keyword evidence="5 6" id="KW-0411">Iron-sulfur</keyword>
<feature type="binding site" evidence="6">
    <location>
        <position position="206"/>
    </location>
    <ligand>
        <name>[4Fe-4S] cluster</name>
        <dbReference type="ChEBI" id="CHEBI:49883"/>
    </ligand>
</feature>
<evidence type="ECO:0000259" key="7">
    <source>
        <dbReference type="Pfam" id="PF01507"/>
    </source>
</evidence>
<dbReference type="HAMAP" id="MF_00063">
    <property type="entry name" value="CysH"/>
    <property type="match status" value="1"/>
</dbReference>
<keyword evidence="9" id="KW-1185">Reference proteome</keyword>
<comment type="pathway">
    <text evidence="6">Sulfur metabolism; hydrogen sulfide biosynthesis; sulfite from sulfate.</text>
</comment>
<keyword evidence="4 6" id="KW-0408">Iron</keyword>
<evidence type="ECO:0000256" key="4">
    <source>
        <dbReference type="ARBA" id="ARBA00023004"/>
    </source>
</evidence>
<keyword evidence="6" id="KW-0963">Cytoplasm</keyword>